<dbReference type="AlphaFoldDB" id="A0A0D3I4D4"/>
<dbReference type="EnsemblProtists" id="EOD06119">
    <property type="protein sequence ID" value="EOD06119"/>
    <property type="gene ID" value="EMIHUDRAFT_438766"/>
</dbReference>
<sequence length="352" mass="37258">MMAATEEPVSTEEPQARGIVDDVINAVSDVVDESKDVANDITGGAVGDIENAAHNVQNKLGAGLPSLSLPGSRKPGYWIAFMVLAAAVLIGASAQYAGENSSYGDYAVSVGAVGAGLGLLTLLVYRSRDSNLKKVQFELQGVGQVTNEMLIAFFFFVWWVVGACVLTFNFAPFAITGNGYFSLWAGAFASAGYLADASGRTIDSLASRARSKGPLFGLIVPSVVLIIATTTDNSFGQSRLDLDQCKYGLSVGIISLVGILFLLALDDRGSRLDFGRNGQRMADTLPKLVAFVLVCLWAAAAIVLTFDKPFTNTSLANGYFACWLGLILSFCFAVQEIEELRKIVDDATAASA</sequence>
<reference evidence="2" key="2">
    <citation type="submission" date="2024-10" db="UniProtKB">
        <authorList>
            <consortium name="EnsemblProtists"/>
        </authorList>
    </citation>
    <scope>IDENTIFICATION</scope>
</reference>
<feature type="transmembrane region" description="Helical" evidence="1">
    <location>
        <begin position="177"/>
        <end position="195"/>
    </location>
</feature>
<keyword evidence="1" id="KW-1133">Transmembrane helix</keyword>
<evidence type="ECO:0000313" key="2">
    <source>
        <dbReference type="EnsemblProtists" id="EOD06119"/>
    </source>
</evidence>
<feature type="transmembrane region" description="Helical" evidence="1">
    <location>
        <begin position="150"/>
        <end position="171"/>
    </location>
</feature>
<dbReference type="Proteomes" id="UP000013827">
    <property type="component" value="Unassembled WGS sequence"/>
</dbReference>
<accession>A0A0D3I4D4</accession>
<dbReference type="GeneID" id="17252224"/>
<feature type="transmembrane region" description="Helical" evidence="1">
    <location>
        <begin position="285"/>
        <end position="306"/>
    </location>
</feature>
<dbReference type="RefSeq" id="XP_005758548.1">
    <property type="nucleotide sequence ID" value="XM_005758491.1"/>
</dbReference>
<feature type="transmembrane region" description="Helical" evidence="1">
    <location>
        <begin position="106"/>
        <end position="125"/>
    </location>
</feature>
<keyword evidence="3" id="KW-1185">Reference proteome</keyword>
<feature type="transmembrane region" description="Helical" evidence="1">
    <location>
        <begin position="318"/>
        <end position="334"/>
    </location>
</feature>
<evidence type="ECO:0000256" key="1">
    <source>
        <dbReference type="SAM" id="Phobius"/>
    </source>
</evidence>
<evidence type="ECO:0000313" key="3">
    <source>
        <dbReference type="Proteomes" id="UP000013827"/>
    </source>
</evidence>
<keyword evidence="1" id="KW-0812">Transmembrane</keyword>
<dbReference type="HOGENOM" id="CLU_788549_0_0_1"/>
<name>A0A0D3I4D4_EMIH1</name>
<feature type="transmembrane region" description="Helical" evidence="1">
    <location>
        <begin position="76"/>
        <end position="94"/>
    </location>
</feature>
<keyword evidence="1" id="KW-0472">Membrane</keyword>
<dbReference type="KEGG" id="ehx:EMIHUDRAFT_438766"/>
<reference evidence="3" key="1">
    <citation type="journal article" date="2013" name="Nature">
        <title>Pan genome of the phytoplankton Emiliania underpins its global distribution.</title>
        <authorList>
            <person name="Read B.A."/>
            <person name="Kegel J."/>
            <person name="Klute M.J."/>
            <person name="Kuo A."/>
            <person name="Lefebvre S.C."/>
            <person name="Maumus F."/>
            <person name="Mayer C."/>
            <person name="Miller J."/>
            <person name="Monier A."/>
            <person name="Salamov A."/>
            <person name="Young J."/>
            <person name="Aguilar M."/>
            <person name="Claverie J.M."/>
            <person name="Frickenhaus S."/>
            <person name="Gonzalez K."/>
            <person name="Herman E.K."/>
            <person name="Lin Y.C."/>
            <person name="Napier J."/>
            <person name="Ogata H."/>
            <person name="Sarno A.F."/>
            <person name="Shmutz J."/>
            <person name="Schroeder D."/>
            <person name="de Vargas C."/>
            <person name="Verret F."/>
            <person name="von Dassow P."/>
            <person name="Valentin K."/>
            <person name="Van de Peer Y."/>
            <person name="Wheeler G."/>
            <person name="Dacks J.B."/>
            <person name="Delwiche C.F."/>
            <person name="Dyhrman S.T."/>
            <person name="Glockner G."/>
            <person name="John U."/>
            <person name="Richards T."/>
            <person name="Worden A.Z."/>
            <person name="Zhang X."/>
            <person name="Grigoriev I.V."/>
            <person name="Allen A.E."/>
            <person name="Bidle K."/>
            <person name="Borodovsky M."/>
            <person name="Bowler C."/>
            <person name="Brownlee C."/>
            <person name="Cock J.M."/>
            <person name="Elias M."/>
            <person name="Gladyshev V.N."/>
            <person name="Groth M."/>
            <person name="Guda C."/>
            <person name="Hadaegh A."/>
            <person name="Iglesias-Rodriguez M.D."/>
            <person name="Jenkins J."/>
            <person name="Jones B.M."/>
            <person name="Lawson T."/>
            <person name="Leese F."/>
            <person name="Lindquist E."/>
            <person name="Lobanov A."/>
            <person name="Lomsadze A."/>
            <person name="Malik S.B."/>
            <person name="Marsh M.E."/>
            <person name="Mackinder L."/>
            <person name="Mock T."/>
            <person name="Mueller-Roeber B."/>
            <person name="Pagarete A."/>
            <person name="Parker M."/>
            <person name="Probert I."/>
            <person name="Quesneville H."/>
            <person name="Raines C."/>
            <person name="Rensing S.A."/>
            <person name="Riano-Pachon D.M."/>
            <person name="Richier S."/>
            <person name="Rokitta S."/>
            <person name="Shiraiwa Y."/>
            <person name="Soanes D.M."/>
            <person name="van der Giezen M."/>
            <person name="Wahlund T.M."/>
            <person name="Williams B."/>
            <person name="Wilson W."/>
            <person name="Wolfe G."/>
            <person name="Wurch L.L."/>
        </authorList>
    </citation>
    <scope>NUCLEOTIDE SEQUENCE</scope>
</reference>
<proteinExistence type="predicted"/>
<protein>
    <submittedName>
        <fullName evidence="2">Uncharacterized protein</fullName>
    </submittedName>
</protein>
<feature type="transmembrane region" description="Helical" evidence="1">
    <location>
        <begin position="215"/>
        <end position="235"/>
    </location>
</feature>
<dbReference type="PaxDb" id="2903-EOD06119"/>
<organism evidence="2 3">
    <name type="scientific">Emiliania huxleyi (strain CCMP1516)</name>
    <dbReference type="NCBI Taxonomy" id="280463"/>
    <lineage>
        <taxon>Eukaryota</taxon>
        <taxon>Haptista</taxon>
        <taxon>Haptophyta</taxon>
        <taxon>Prymnesiophyceae</taxon>
        <taxon>Isochrysidales</taxon>
        <taxon>Noelaerhabdaceae</taxon>
        <taxon>Emiliania</taxon>
    </lineage>
</organism>
<feature type="transmembrane region" description="Helical" evidence="1">
    <location>
        <begin position="247"/>
        <end position="265"/>
    </location>
</feature>